<evidence type="ECO:0000313" key="2">
    <source>
        <dbReference type="EMBL" id="SIR72125.1"/>
    </source>
</evidence>
<dbReference type="AlphaFoldDB" id="A0A1N7D8S0"/>
<proteinExistence type="predicted"/>
<sequence length="310" mass="34880">MTDAPDPAKPPRADRWRQATQRAYDRSRRTGLRAGKWLARRWRQTVAMLQDTEPTTAPAALPAAPTREVLRRDAQITVPAQGYIYAFVIRASFTWSAEGLRPELLSWHAQRLQPLAVQRLTRLAAELARTTASHQAGKLEVDLQQAIGEANWTWRHAGGTVTGRPDAWVRLDERVQQALLPYSQRRVTLISEYELHLARARSAQLLARRWAKILGEYADTAAVAGSSETQERLIDAARRMIGLQKIAAQWIEDLLAERPRTDNWFDRPQPPAPDPPPEPRRPHDVPRQSAPPPTTKPRDAAADGDSPTPK</sequence>
<protein>
    <submittedName>
        <fullName evidence="2">Uncharacterized protein</fullName>
    </submittedName>
</protein>
<dbReference type="OrthoDB" id="3403620at2"/>
<gene>
    <name evidence="2" type="ORF">SAMN05444858_115120</name>
</gene>
<feature type="compositionally biased region" description="Basic and acidic residues" evidence="1">
    <location>
        <begin position="9"/>
        <end position="28"/>
    </location>
</feature>
<evidence type="ECO:0000313" key="3">
    <source>
        <dbReference type="Proteomes" id="UP000186004"/>
    </source>
</evidence>
<organism evidence="2 3">
    <name type="scientific">Micromonospora avicenniae</name>
    <dbReference type="NCBI Taxonomy" id="1198245"/>
    <lineage>
        <taxon>Bacteria</taxon>
        <taxon>Bacillati</taxon>
        <taxon>Actinomycetota</taxon>
        <taxon>Actinomycetes</taxon>
        <taxon>Micromonosporales</taxon>
        <taxon>Micromonosporaceae</taxon>
        <taxon>Micromonospora</taxon>
    </lineage>
</organism>
<feature type="compositionally biased region" description="Basic and acidic residues" evidence="1">
    <location>
        <begin position="277"/>
        <end position="286"/>
    </location>
</feature>
<feature type="region of interest" description="Disordered" evidence="1">
    <location>
        <begin position="261"/>
        <end position="310"/>
    </location>
</feature>
<feature type="region of interest" description="Disordered" evidence="1">
    <location>
        <begin position="1"/>
        <end position="28"/>
    </location>
</feature>
<name>A0A1N7D8S0_9ACTN</name>
<accession>A0A1N7D8S0</accession>
<keyword evidence="3" id="KW-1185">Reference proteome</keyword>
<dbReference type="RefSeq" id="WP_139338079.1">
    <property type="nucleotide sequence ID" value="NZ_FTNF01000015.1"/>
</dbReference>
<reference evidence="2 3" key="1">
    <citation type="submission" date="2017-01" db="EMBL/GenBank/DDBJ databases">
        <authorList>
            <person name="Mah S.A."/>
            <person name="Swanson W.J."/>
            <person name="Moy G.W."/>
            <person name="Vacquier V.D."/>
        </authorList>
    </citation>
    <scope>NUCLEOTIDE SEQUENCE [LARGE SCALE GENOMIC DNA]</scope>
    <source>
        <strain evidence="2 3">DSM 45758</strain>
    </source>
</reference>
<dbReference type="EMBL" id="FTNF01000015">
    <property type="protein sequence ID" value="SIR72125.1"/>
    <property type="molecule type" value="Genomic_DNA"/>
</dbReference>
<evidence type="ECO:0000256" key="1">
    <source>
        <dbReference type="SAM" id="MobiDB-lite"/>
    </source>
</evidence>
<dbReference type="Proteomes" id="UP000186004">
    <property type="component" value="Unassembled WGS sequence"/>
</dbReference>